<feature type="compositionally biased region" description="Low complexity" evidence="1">
    <location>
        <begin position="191"/>
        <end position="201"/>
    </location>
</feature>
<dbReference type="InterPro" id="IPR044926">
    <property type="entry name" value="RGS_subdomain_2"/>
</dbReference>
<dbReference type="InterPro" id="IPR028082">
    <property type="entry name" value="Peripla_BP_I"/>
</dbReference>
<proteinExistence type="predicted"/>
<keyword evidence="2" id="KW-0812">Transmembrane</keyword>
<feature type="compositionally biased region" description="Acidic residues" evidence="1">
    <location>
        <begin position="1612"/>
        <end position="1632"/>
    </location>
</feature>
<dbReference type="SUPFAM" id="SSF48097">
    <property type="entry name" value="Regulator of G-protein signaling, RGS"/>
    <property type="match status" value="1"/>
</dbReference>
<dbReference type="InterPro" id="IPR036305">
    <property type="entry name" value="RGS_sf"/>
</dbReference>
<evidence type="ECO:0000256" key="1">
    <source>
        <dbReference type="SAM" id="MobiDB-lite"/>
    </source>
</evidence>
<gene>
    <name evidence="4" type="ORF">JYZ213_LOCUS14466</name>
</gene>
<dbReference type="Proteomes" id="UP000663845">
    <property type="component" value="Unassembled WGS sequence"/>
</dbReference>
<keyword evidence="2" id="KW-1133">Transmembrane helix</keyword>
<comment type="caution">
    <text evidence="4">The sequence shown here is derived from an EMBL/GenBank/DDBJ whole genome shotgun (WGS) entry which is preliminary data.</text>
</comment>
<evidence type="ECO:0000313" key="4">
    <source>
        <dbReference type="EMBL" id="CAF0972399.1"/>
    </source>
</evidence>
<evidence type="ECO:0000259" key="3">
    <source>
        <dbReference type="PROSITE" id="PS50132"/>
    </source>
</evidence>
<dbReference type="Gene3D" id="1.10.167.10">
    <property type="entry name" value="Regulator of G-protein Signalling 4, domain 2"/>
    <property type="match status" value="1"/>
</dbReference>
<reference evidence="4" key="1">
    <citation type="submission" date="2021-02" db="EMBL/GenBank/DDBJ databases">
        <authorList>
            <person name="Nowell W R."/>
        </authorList>
    </citation>
    <scope>NUCLEOTIDE SEQUENCE</scope>
</reference>
<evidence type="ECO:0000313" key="5">
    <source>
        <dbReference type="Proteomes" id="UP000663845"/>
    </source>
</evidence>
<accession>A0A814EUW9</accession>
<feature type="region of interest" description="Disordered" evidence="1">
    <location>
        <begin position="179"/>
        <end position="201"/>
    </location>
</feature>
<dbReference type="InterPro" id="IPR038207">
    <property type="entry name" value="DIX_dom_sf"/>
</dbReference>
<organism evidence="4 5">
    <name type="scientific">Adineta steineri</name>
    <dbReference type="NCBI Taxonomy" id="433720"/>
    <lineage>
        <taxon>Eukaryota</taxon>
        <taxon>Metazoa</taxon>
        <taxon>Spiralia</taxon>
        <taxon>Gnathifera</taxon>
        <taxon>Rotifera</taxon>
        <taxon>Eurotatoria</taxon>
        <taxon>Bdelloidea</taxon>
        <taxon>Adinetida</taxon>
        <taxon>Adinetidae</taxon>
        <taxon>Adineta</taxon>
    </lineage>
</organism>
<protein>
    <recommendedName>
        <fullName evidence="3">RGS domain-containing protein</fullName>
    </recommendedName>
</protein>
<keyword evidence="2" id="KW-0472">Membrane</keyword>
<dbReference type="Gene3D" id="2.40.240.130">
    <property type="match status" value="1"/>
</dbReference>
<sequence length="1667" mass="191593">MYSDTECTRRIGTSNRSYQSTSLSNRYVRGLGSNQDLSKRTPLISSPSISEIIYNNETFPLLAEFLQIHGRESLVGFCAIVIGISNLSSDKRQALYAVRAAYRQYINDETISNSWLQTTTREFIRIQIAQRVFDPYKIFQPAMKDMLQYIKQNFYANFLSSQIWKNYLVKKQQQDKRMKSINASTPKKLNSSISTSTVKSSKQSSSKRDILTSFNANRTLGSTNSISTTIKTPLACFIQNKDVPYMIYLNIPVECVTLRDIKPRIHHLAGKKFDNQTIECHYYFKRRIDPSEICLMNDGITSVPTYVYEEIDNEDIHTPVPHLDGTIVFISSCLCQNLTYVLTYTSTSVINSYLNPNISILTNAAVVERLLSTSNGLVSSTKILLTATNIQSIVFAWNTGDCSYPSALAASYPTIFISSPICFTQTSLSNNLLQLSPTTDQLGYAAVLFMRSYSLHYFSMIISDSNTFYSNLGIQFSRYLTQRSYIFERSMSTGNFSSSFATNPLNSRVFFVICSYSEEQSLYSIISNFYQSISLSMGNFIFVFIHWSHHFMSFYTTQFSPNVTSYSTSSFPILHLLPIDSSMTNSFNNLVLNYQQQILNPTPNLTFSDDVIFTLHELESVELFQTIYMSNISSTNWTTLFGSITFDSNEQRSFTYAFVGRQCNGSWTILKSIINSVFINNDATLSNCISYPNGENISAGDSGWRTLRIVLFSLMGVVIACIIVISSCLCQNLTYVLTYTSTSVINSYLNPNISILTNTAVVERLLSTSNGLISSTKILLTASNIQSIVFAWNTGDCSYPSALATSYPTIFISSPICFTQTSLSNNLLQLAPTTDQLGYAAVLFMRSYSLHYFSMIISDSNTFYSNLGIQFSRYLTQRSYIFERSMSTGNFSSSFATNPLNSRVFFIICSYSEEQSLYSIISNFYQSISLSMGNFIFVFIHWSHHFMSFYTTQFSPNVTSYSTSSFPILHLLPIDSSMTNSFNNLVLNYQQQILNPTPNLTFSDDVIFTLHELESVELFQTIYMSNISSTNWTTLFGSITFDSNEQRSFTYAFIGRQCNGSWTILKSIINSVFINNDATLSNCISYPNGENISAGDSGWRTLRIVLFSLMGVVIACIIGLIAFFVIRNQRIMLNPLHFTAFYRNDNIGLVEIFLKKFHLESLKRLQSLTLVNIDDNEQMIKILLSITNQLQILSIENTNEYYNDTVMDILMSIIGKEYLHTLSLNIERNRILNPLIIWPRECFLYEIKLVGLCHISLFRNILRYSFNLKIFQAYDIDLDDEWIDEDEDEEIEQSQMLPLSHTSNLISLSLVNARNEMDRLEWLIPQFTELKYFKYLNVYDFHIETIYENDYSLLDGECWEKILCNCNQFEFISTIHLNCDTWNIHHYLASFRTKFWQDKNWNIVLEQYNKTVLIYSLPYIHNTYYYDRTIFISIPHNPLLLNQSMENVTKLRINLTAVNNLGKQIVGHPRFSHVSHLILDGQWRTVELANSIASLVCLANIIALIRLERVPTFIFQSFIYDLTNLQSLTLTTFVLDSMNAAVFQYLQCLHSLNIVQLHDNYRHFVNVEPFCTMFPQIKHLDIPVDNLDSCQYVIDRLEEFLISIIFRFPNNDDEDEDEDDDDDNDNDEDDENDNHKTKSTELIEWAQNIRQYHQYRINDGDMYLWLQ</sequence>
<evidence type="ECO:0000256" key="2">
    <source>
        <dbReference type="SAM" id="Phobius"/>
    </source>
</evidence>
<feature type="domain" description="RGS" evidence="3">
    <location>
        <begin position="48"/>
        <end position="168"/>
    </location>
</feature>
<feature type="transmembrane region" description="Helical" evidence="2">
    <location>
        <begin position="1104"/>
        <end position="1126"/>
    </location>
</feature>
<dbReference type="PROSITE" id="PS50132">
    <property type="entry name" value="RGS"/>
    <property type="match status" value="1"/>
</dbReference>
<name>A0A814EUW9_9BILA</name>
<feature type="transmembrane region" description="Helical" evidence="2">
    <location>
        <begin position="706"/>
        <end position="725"/>
    </location>
</feature>
<dbReference type="Pfam" id="PF00615">
    <property type="entry name" value="RGS"/>
    <property type="match status" value="1"/>
</dbReference>
<feature type="region of interest" description="Disordered" evidence="1">
    <location>
        <begin position="1612"/>
        <end position="1639"/>
    </location>
</feature>
<dbReference type="EMBL" id="CAJNOG010000120">
    <property type="protein sequence ID" value="CAF0972399.1"/>
    <property type="molecule type" value="Genomic_DNA"/>
</dbReference>
<dbReference type="InterPro" id="IPR016137">
    <property type="entry name" value="RGS"/>
</dbReference>
<dbReference type="SUPFAM" id="SSF53822">
    <property type="entry name" value="Periplasmic binding protein-like I"/>
    <property type="match status" value="2"/>
</dbReference>
<feature type="compositionally biased region" description="Polar residues" evidence="1">
    <location>
        <begin position="181"/>
        <end position="190"/>
    </location>
</feature>